<name>A0A8S1LDU1_PARPR</name>
<keyword evidence="2" id="KW-1185">Reference proteome</keyword>
<accession>A0A8S1LDU1</accession>
<dbReference type="EMBL" id="CAJJDM010000034">
    <property type="protein sequence ID" value="CAD8063703.1"/>
    <property type="molecule type" value="Genomic_DNA"/>
</dbReference>
<dbReference type="AlphaFoldDB" id="A0A8S1LDU1"/>
<organism evidence="1 2">
    <name type="scientific">Paramecium primaurelia</name>
    <dbReference type="NCBI Taxonomy" id="5886"/>
    <lineage>
        <taxon>Eukaryota</taxon>
        <taxon>Sar</taxon>
        <taxon>Alveolata</taxon>
        <taxon>Ciliophora</taxon>
        <taxon>Intramacronucleata</taxon>
        <taxon>Oligohymenophorea</taxon>
        <taxon>Peniculida</taxon>
        <taxon>Parameciidae</taxon>
        <taxon>Paramecium</taxon>
    </lineage>
</organism>
<comment type="caution">
    <text evidence="1">The sequence shown here is derived from an EMBL/GenBank/DDBJ whole genome shotgun (WGS) entry which is preliminary data.</text>
</comment>
<gene>
    <name evidence="1" type="ORF">PPRIM_AZ9-3.1.T0350097</name>
</gene>
<evidence type="ECO:0000313" key="1">
    <source>
        <dbReference type="EMBL" id="CAD8063703.1"/>
    </source>
</evidence>
<sequence length="82" mass="9589">MQSTPLKKKKSIIQKIVKFFNDIPDQQIAVINEASQKLPPQIKKSQSVEDKSQKNKKLDLKHKYSEELFEELHEVNRLDLGE</sequence>
<protein>
    <submittedName>
        <fullName evidence="1">Uncharacterized protein</fullName>
    </submittedName>
</protein>
<proteinExistence type="predicted"/>
<reference evidence="1" key="1">
    <citation type="submission" date="2021-01" db="EMBL/GenBank/DDBJ databases">
        <authorList>
            <consortium name="Genoscope - CEA"/>
            <person name="William W."/>
        </authorList>
    </citation>
    <scope>NUCLEOTIDE SEQUENCE</scope>
</reference>
<evidence type="ECO:0000313" key="2">
    <source>
        <dbReference type="Proteomes" id="UP000688137"/>
    </source>
</evidence>
<dbReference type="Proteomes" id="UP000688137">
    <property type="component" value="Unassembled WGS sequence"/>
</dbReference>